<evidence type="ECO:0000313" key="3">
    <source>
        <dbReference type="Proteomes" id="UP000266841"/>
    </source>
</evidence>
<dbReference type="AlphaFoldDB" id="K0TAK0"/>
<protein>
    <submittedName>
        <fullName evidence="2">Uncharacterized protein</fullName>
    </submittedName>
</protein>
<evidence type="ECO:0000256" key="1">
    <source>
        <dbReference type="SAM" id="MobiDB-lite"/>
    </source>
</evidence>
<dbReference type="OrthoDB" id="10557307at2759"/>
<feature type="region of interest" description="Disordered" evidence="1">
    <location>
        <begin position="71"/>
        <end position="98"/>
    </location>
</feature>
<sequence>MAIPDLDDIVKEVIAEVFDSAALDKTERGVRPEWAEHVGWHRREDVGNLRRGMRRAPAPDGGVVVRAAPAVDPPWEDGQSAGLDNDNATPHADHSRLPDGRSVAAASAGLLSVRKARSCGLVLTAASLALCLNWKRVRRKKQAKGLI</sequence>
<dbReference type="Proteomes" id="UP000266841">
    <property type="component" value="Unassembled WGS sequence"/>
</dbReference>
<evidence type="ECO:0000313" key="2">
    <source>
        <dbReference type="EMBL" id="EJK74540.1"/>
    </source>
</evidence>
<keyword evidence="3" id="KW-1185">Reference proteome</keyword>
<name>K0TAK0_THAOC</name>
<accession>K0TAK0</accession>
<proteinExistence type="predicted"/>
<gene>
    <name evidence="2" type="ORF">THAOC_03776</name>
</gene>
<comment type="caution">
    <text evidence="2">The sequence shown here is derived from an EMBL/GenBank/DDBJ whole genome shotgun (WGS) entry which is preliminary data.</text>
</comment>
<dbReference type="EMBL" id="AGNL01003569">
    <property type="protein sequence ID" value="EJK74540.1"/>
    <property type="molecule type" value="Genomic_DNA"/>
</dbReference>
<organism evidence="2 3">
    <name type="scientific">Thalassiosira oceanica</name>
    <name type="common">Marine diatom</name>
    <dbReference type="NCBI Taxonomy" id="159749"/>
    <lineage>
        <taxon>Eukaryota</taxon>
        <taxon>Sar</taxon>
        <taxon>Stramenopiles</taxon>
        <taxon>Ochrophyta</taxon>
        <taxon>Bacillariophyta</taxon>
        <taxon>Coscinodiscophyceae</taxon>
        <taxon>Thalassiosirophycidae</taxon>
        <taxon>Thalassiosirales</taxon>
        <taxon>Thalassiosiraceae</taxon>
        <taxon>Thalassiosira</taxon>
    </lineage>
</organism>
<reference evidence="2 3" key="1">
    <citation type="journal article" date="2012" name="Genome Biol.">
        <title>Genome and low-iron response of an oceanic diatom adapted to chronic iron limitation.</title>
        <authorList>
            <person name="Lommer M."/>
            <person name="Specht M."/>
            <person name="Roy A.S."/>
            <person name="Kraemer L."/>
            <person name="Andreson R."/>
            <person name="Gutowska M.A."/>
            <person name="Wolf J."/>
            <person name="Bergner S.V."/>
            <person name="Schilhabel M.B."/>
            <person name="Klostermeier U.C."/>
            <person name="Beiko R.G."/>
            <person name="Rosenstiel P."/>
            <person name="Hippler M."/>
            <person name="Laroche J."/>
        </authorList>
    </citation>
    <scope>NUCLEOTIDE SEQUENCE [LARGE SCALE GENOMIC DNA]</scope>
    <source>
        <strain evidence="2 3">CCMP1005</strain>
    </source>
</reference>